<protein>
    <submittedName>
        <fullName evidence="1">Uncharacterized protein</fullName>
    </submittedName>
</protein>
<dbReference type="AlphaFoldDB" id="A0A9X7J4J3"/>
<dbReference type="EMBL" id="PVXL01000023">
    <property type="protein sequence ID" value="PRR76045.1"/>
    <property type="molecule type" value="Genomic_DNA"/>
</dbReference>
<proteinExistence type="predicted"/>
<keyword evidence="2" id="KW-1185">Reference proteome</keyword>
<reference evidence="1 2" key="1">
    <citation type="submission" date="2018-03" db="EMBL/GenBank/DDBJ databases">
        <title>Genome sequence of Moorella stamsii DSM 26217.</title>
        <authorList>
            <person name="Poehlein A."/>
            <person name="Daniel R."/>
        </authorList>
    </citation>
    <scope>NUCLEOTIDE SEQUENCE [LARGE SCALE GENOMIC DNA]</scope>
    <source>
        <strain evidence="2">DSM 26217</strain>
    </source>
</reference>
<gene>
    <name evidence="1" type="ORF">MOST_06660</name>
</gene>
<comment type="caution">
    <text evidence="1">The sequence shown here is derived from an EMBL/GenBank/DDBJ whole genome shotgun (WGS) entry which is preliminary data.</text>
</comment>
<sequence length="47" mass="5236">MKRWRKIAITIIAVIATTVGVIRLAAPQAGKELIAPHLRSYGEEHQK</sequence>
<name>A0A9X7J4J3_9FIRM</name>
<accession>A0A9X7J4J3</accession>
<dbReference type="Proteomes" id="UP000239430">
    <property type="component" value="Unassembled WGS sequence"/>
</dbReference>
<evidence type="ECO:0000313" key="1">
    <source>
        <dbReference type="EMBL" id="PRR76045.1"/>
    </source>
</evidence>
<evidence type="ECO:0000313" key="2">
    <source>
        <dbReference type="Proteomes" id="UP000239430"/>
    </source>
</evidence>
<organism evidence="1 2">
    <name type="scientific">Neomoorella stamsii</name>
    <dbReference type="NCBI Taxonomy" id="1266720"/>
    <lineage>
        <taxon>Bacteria</taxon>
        <taxon>Bacillati</taxon>
        <taxon>Bacillota</taxon>
        <taxon>Clostridia</taxon>
        <taxon>Neomoorellales</taxon>
        <taxon>Neomoorellaceae</taxon>
        <taxon>Neomoorella</taxon>
    </lineage>
</organism>
<dbReference type="RefSeq" id="WP_157049492.1">
    <property type="nucleotide sequence ID" value="NZ_PVXL01000023.1"/>
</dbReference>